<dbReference type="PANTHER" id="PTHR10949">
    <property type="entry name" value="LIPOYL SYNTHASE"/>
    <property type="match status" value="1"/>
</dbReference>
<dbReference type="InterPro" id="IPR007197">
    <property type="entry name" value="rSAM"/>
</dbReference>
<dbReference type="GO" id="GO:0016992">
    <property type="term" value="F:lipoate synthase activity"/>
    <property type="evidence" value="ECO:0007669"/>
    <property type="project" value="UniProtKB-UniRule"/>
</dbReference>
<dbReference type="VEuPathDB" id="MicrosporidiaDB:DI09_24p230"/>
<dbReference type="GO" id="GO:0009249">
    <property type="term" value="P:protein lipoylation"/>
    <property type="evidence" value="ECO:0007669"/>
    <property type="project" value="UniProtKB-UniRule"/>
</dbReference>
<dbReference type="OrthoDB" id="3231at2759"/>
<dbReference type="RefSeq" id="XP_013238329.1">
    <property type="nucleotide sequence ID" value="XM_013382875.1"/>
</dbReference>
<dbReference type="SFLD" id="SFLDF00271">
    <property type="entry name" value="lipoyl_synthase"/>
    <property type="match status" value="1"/>
</dbReference>
<evidence type="ECO:0000256" key="4">
    <source>
        <dbReference type="ARBA" id="ARBA00022691"/>
    </source>
</evidence>
<keyword evidence="4 9" id="KW-0949">S-adenosyl-L-methionine</keyword>
<dbReference type="InterPro" id="IPR013785">
    <property type="entry name" value="Aldolase_TIM"/>
</dbReference>
<evidence type="ECO:0000313" key="11">
    <source>
        <dbReference type="EMBL" id="KGG51902.1"/>
    </source>
</evidence>
<proteinExistence type="inferred from homology"/>
<sequence length="381" mass="42410">MARGINQLHCIFFSTWKHRISLGPSLDHFLDKDVNILASQTETNNLIADNLAFRQQKGQNLESGQYYDANAQVAPQLVPHWSPERIPPWIKTPVPIGAGYSKLKTSLESLKLNTVCQEAKCPNIGTCWSGSSGDGKKASPSTATIMLMGDTCTRGCRFCSVKTSKTPAPLDVNEPDRTADAICKWGVDYIVLTSVDRDDLPDNGALHFAKTISLLKERKPEILIEALTGDFQGSLFDAKVVILAPLNVFAHNLETVERLTPFVRDRRAGYRQSLRLLEFAKQSRSENLLTKSAIMLGLGEQPEEILQTMKGVDALTIGQYMRPTKRHLKVEAYVHPETFAYWQEKGQSLGFSYVASGPLVRSSYKAGEYYLKSLLEKKNAL</sequence>
<dbReference type="PROSITE" id="PS51918">
    <property type="entry name" value="RADICAL_SAM"/>
    <property type="match status" value="1"/>
</dbReference>
<feature type="binding site" evidence="9">
    <location>
        <position position="156"/>
    </location>
    <ligand>
        <name>[4Fe-4S] cluster</name>
        <dbReference type="ChEBI" id="CHEBI:49883"/>
        <label>2</label>
        <note>4Fe-4S-S-AdoMet</note>
    </ligand>
</feature>
<feature type="binding site" evidence="9">
    <location>
        <position position="116"/>
    </location>
    <ligand>
        <name>[4Fe-4S] cluster</name>
        <dbReference type="ChEBI" id="CHEBI:49883"/>
        <label>1</label>
    </ligand>
</feature>
<feature type="binding site" evidence="9">
    <location>
        <position position="121"/>
    </location>
    <ligand>
        <name>[4Fe-4S] cluster</name>
        <dbReference type="ChEBI" id="CHEBI:49883"/>
        <label>1</label>
    </ligand>
</feature>
<feature type="binding site" evidence="9">
    <location>
        <position position="127"/>
    </location>
    <ligand>
        <name>[4Fe-4S] cluster</name>
        <dbReference type="ChEBI" id="CHEBI:49883"/>
        <label>1</label>
    </ligand>
</feature>
<feature type="binding site" evidence="9">
    <location>
        <position position="152"/>
    </location>
    <ligand>
        <name>[4Fe-4S] cluster</name>
        <dbReference type="ChEBI" id="CHEBI:49883"/>
        <label>2</label>
        <note>4Fe-4S-S-AdoMet</note>
    </ligand>
</feature>
<accession>A0A098VSF5</accession>
<dbReference type="EMBL" id="JMKJ01000166">
    <property type="protein sequence ID" value="KGG51902.1"/>
    <property type="molecule type" value="Genomic_DNA"/>
</dbReference>
<evidence type="ECO:0000256" key="9">
    <source>
        <dbReference type="HAMAP-Rule" id="MF_03123"/>
    </source>
</evidence>
<comment type="subcellular location">
    <subcellularLocation>
        <location evidence="1 9">Mitochondrion</location>
    </subcellularLocation>
</comment>
<evidence type="ECO:0000256" key="3">
    <source>
        <dbReference type="ARBA" id="ARBA00022679"/>
    </source>
</evidence>
<organism evidence="11 12">
    <name type="scientific">Mitosporidium daphniae</name>
    <dbReference type="NCBI Taxonomy" id="1485682"/>
    <lineage>
        <taxon>Eukaryota</taxon>
        <taxon>Fungi</taxon>
        <taxon>Fungi incertae sedis</taxon>
        <taxon>Microsporidia</taxon>
        <taxon>Mitosporidium</taxon>
    </lineage>
</organism>
<dbReference type="InterPro" id="IPR031691">
    <property type="entry name" value="LIAS_N"/>
</dbReference>
<keyword evidence="5 9" id="KW-0479">Metal-binding</keyword>
<dbReference type="AlphaFoldDB" id="A0A098VSF5"/>
<dbReference type="PANTHER" id="PTHR10949:SF0">
    <property type="entry name" value="LIPOYL SYNTHASE, MITOCHONDRIAL"/>
    <property type="match status" value="1"/>
</dbReference>
<keyword evidence="9" id="KW-0496">Mitochondrion</keyword>
<keyword evidence="3 9" id="KW-0808">Transferase</keyword>
<gene>
    <name evidence="11" type="ORF">DI09_24p230</name>
</gene>
<dbReference type="SFLD" id="SFLDG01058">
    <property type="entry name" value="lipoyl_synthase_like"/>
    <property type="match status" value="1"/>
</dbReference>
<dbReference type="GeneID" id="25259216"/>
<evidence type="ECO:0000259" key="10">
    <source>
        <dbReference type="PROSITE" id="PS51918"/>
    </source>
</evidence>
<feature type="binding site" evidence="9">
    <location>
        <position position="363"/>
    </location>
    <ligand>
        <name>[4Fe-4S] cluster</name>
        <dbReference type="ChEBI" id="CHEBI:49883"/>
        <label>1</label>
    </ligand>
</feature>
<dbReference type="GO" id="GO:0005739">
    <property type="term" value="C:mitochondrion"/>
    <property type="evidence" value="ECO:0007669"/>
    <property type="project" value="UniProtKB-SubCell"/>
</dbReference>
<dbReference type="GO" id="GO:0046872">
    <property type="term" value="F:metal ion binding"/>
    <property type="evidence" value="ECO:0007669"/>
    <property type="project" value="UniProtKB-KW"/>
</dbReference>
<dbReference type="Pfam" id="PF04055">
    <property type="entry name" value="Radical_SAM"/>
    <property type="match status" value="1"/>
</dbReference>
<dbReference type="SFLD" id="SFLDS00029">
    <property type="entry name" value="Radical_SAM"/>
    <property type="match status" value="1"/>
</dbReference>
<dbReference type="NCBIfam" id="NF009544">
    <property type="entry name" value="PRK12928.1"/>
    <property type="match status" value="1"/>
</dbReference>
<dbReference type="InterPro" id="IPR006638">
    <property type="entry name" value="Elp3/MiaA/NifB-like_rSAM"/>
</dbReference>
<dbReference type="InterPro" id="IPR003698">
    <property type="entry name" value="Lipoyl_synth"/>
</dbReference>
<feature type="domain" description="Radical SAM core" evidence="10">
    <location>
        <begin position="137"/>
        <end position="352"/>
    </location>
</feature>
<dbReference type="NCBIfam" id="NF004019">
    <property type="entry name" value="PRK05481.1"/>
    <property type="match status" value="1"/>
</dbReference>
<evidence type="ECO:0000256" key="6">
    <source>
        <dbReference type="ARBA" id="ARBA00023004"/>
    </source>
</evidence>
<reference evidence="11 12" key="1">
    <citation type="submission" date="2014-04" db="EMBL/GenBank/DDBJ databases">
        <title>A new species of microsporidia sheds light on the evolution of extreme parasitism.</title>
        <authorList>
            <person name="Haag K.L."/>
            <person name="James T.Y."/>
            <person name="Larsson R."/>
            <person name="Schaer T.M."/>
            <person name="Refardt D."/>
            <person name="Pombert J.-F."/>
            <person name="Ebert D."/>
        </authorList>
    </citation>
    <scope>NUCLEOTIDE SEQUENCE [LARGE SCALE GENOMIC DNA]</scope>
    <source>
        <strain evidence="11 12">UGP3</strain>
        <tissue evidence="11">Spores</tissue>
    </source>
</reference>
<dbReference type="Proteomes" id="UP000029725">
    <property type="component" value="Unassembled WGS sequence"/>
</dbReference>
<comment type="cofactor">
    <cofactor evidence="9">
        <name>[4Fe-4S] cluster</name>
        <dbReference type="ChEBI" id="CHEBI:49883"/>
    </cofactor>
    <text evidence="9">Binds 2 [4Fe-4S] clusters per subunit. One cluster is coordinated with 3 cysteines and an exchangeable S-adenosyl-L-methionine.</text>
</comment>
<dbReference type="SMART" id="SM00729">
    <property type="entry name" value="Elp3"/>
    <property type="match status" value="1"/>
</dbReference>
<comment type="catalytic activity">
    <reaction evidence="8 9">
        <text>[[Fe-S] cluster scaffold protein carrying a second [4Fe-4S](2+) cluster] + N(6)-octanoyl-L-lysyl-[protein] + 2 oxidized [2Fe-2S]-[ferredoxin] + 2 S-adenosyl-L-methionine + 4 H(+) = [[Fe-S] cluster scaffold protein] + N(6)-[(R)-dihydrolipoyl]-L-lysyl-[protein] + 4 Fe(3+) + 2 hydrogen sulfide + 2 5'-deoxyadenosine + 2 L-methionine + 2 reduced [2Fe-2S]-[ferredoxin]</text>
        <dbReference type="Rhea" id="RHEA:16585"/>
        <dbReference type="Rhea" id="RHEA-COMP:9928"/>
        <dbReference type="Rhea" id="RHEA-COMP:10000"/>
        <dbReference type="Rhea" id="RHEA-COMP:10001"/>
        <dbReference type="Rhea" id="RHEA-COMP:10475"/>
        <dbReference type="Rhea" id="RHEA-COMP:14568"/>
        <dbReference type="Rhea" id="RHEA-COMP:14569"/>
        <dbReference type="ChEBI" id="CHEBI:15378"/>
        <dbReference type="ChEBI" id="CHEBI:17319"/>
        <dbReference type="ChEBI" id="CHEBI:29034"/>
        <dbReference type="ChEBI" id="CHEBI:29919"/>
        <dbReference type="ChEBI" id="CHEBI:33722"/>
        <dbReference type="ChEBI" id="CHEBI:33737"/>
        <dbReference type="ChEBI" id="CHEBI:33738"/>
        <dbReference type="ChEBI" id="CHEBI:57844"/>
        <dbReference type="ChEBI" id="CHEBI:59789"/>
        <dbReference type="ChEBI" id="CHEBI:78809"/>
        <dbReference type="ChEBI" id="CHEBI:83100"/>
        <dbReference type="EC" id="2.8.1.8"/>
    </reaction>
</comment>
<name>A0A098VSF5_9MICR</name>
<keyword evidence="2 9" id="KW-0004">4Fe-4S</keyword>
<comment type="pathway">
    <text evidence="9">Protein modification; protein lipoylation via endogenous pathway; protein N(6)-(lipoyl)lysine from octanoyl-[acyl-carrier-protein]: step 2/2.</text>
</comment>
<dbReference type="Pfam" id="PF16881">
    <property type="entry name" value="LIAS_N"/>
    <property type="match status" value="1"/>
</dbReference>
<dbReference type="GO" id="GO:0051539">
    <property type="term" value="F:4 iron, 4 sulfur cluster binding"/>
    <property type="evidence" value="ECO:0007669"/>
    <property type="project" value="UniProtKB-UniRule"/>
</dbReference>
<evidence type="ECO:0000313" key="12">
    <source>
        <dbReference type="Proteomes" id="UP000029725"/>
    </source>
</evidence>
<dbReference type="UniPathway" id="UPA00538">
    <property type="reaction ID" value="UER00593"/>
</dbReference>
<feature type="binding site" evidence="9">
    <location>
        <position position="159"/>
    </location>
    <ligand>
        <name>[4Fe-4S] cluster</name>
        <dbReference type="ChEBI" id="CHEBI:49883"/>
        <label>2</label>
        <note>4Fe-4S-S-AdoMet</note>
    </ligand>
</feature>
<dbReference type="Gene3D" id="3.20.20.70">
    <property type="entry name" value="Aldolase class I"/>
    <property type="match status" value="1"/>
</dbReference>
<keyword evidence="12" id="KW-1185">Reference proteome</keyword>
<dbReference type="HAMAP" id="MF_00206">
    <property type="entry name" value="Lipoyl_synth"/>
    <property type="match status" value="1"/>
</dbReference>
<comment type="function">
    <text evidence="9">Catalyzes the radical-mediated insertion of two sulfur atoms into the C-6 and C-8 positions of the octanoyl moiety bound to the lipoyl domains of lipoate-dependent enzymes, thereby converting the octanoylated domains into lipoylated derivatives.</text>
</comment>
<evidence type="ECO:0000256" key="1">
    <source>
        <dbReference type="ARBA" id="ARBA00004173"/>
    </source>
</evidence>
<dbReference type="InterPro" id="IPR058240">
    <property type="entry name" value="rSAM_sf"/>
</dbReference>
<dbReference type="PIRSF" id="PIRSF005963">
    <property type="entry name" value="Lipoyl_synth"/>
    <property type="match status" value="1"/>
</dbReference>
<dbReference type="NCBIfam" id="TIGR00510">
    <property type="entry name" value="lipA"/>
    <property type="match status" value="1"/>
</dbReference>
<evidence type="ECO:0000256" key="7">
    <source>
        <dbReference type="ARBA" id="ARBA00023014"/>
    </source>
</evidence>
<dbReference type="CDD" id="cd01335">
    <property type="entry name" value="Radical_SAM"/>
    <property type="match status" value="1"/>
</dbReference>
<dbReference type="SUPFAM" id="SSF102114">
    <property type="entry name" value="Radical SAM enzymes"/>
    <property type="match status" value="1"/>
</dbReference>
<keyword evidence="6 9" id="KW-0408">Iron</keyword>
<dbReference type="HOGENOM" id="CLU_033144_2_0_1"/>
<evidence type="ECO:0000256" key="8">
    <source>
        <dbReference type="ARBA" id="ARBA00047326"/>
    </source>
</evidence>
<keyword evidence="7 9" id="KW-0411">Iron-sulfur</keyword>
<dbReference type="EC" id="2.8.1.8" evidence="9"/>
<comment type="similarity">
    <text evidence="9">Belongs to the radical SAM superfamily. Lipoyl synthase family.</text>
</comment>
<evidence type="ECO:0000256" key="5">
    <source>
        <dbReference type="ARBA" id="ARBA00022723"/>
    </source>
</evidence>
<comment type="caution">
    <text evidence="11">The sequence shown here is derived from an EMBL/GenBank/DDBJ whole genome shotgun (WGS) entry which is preliminary data.</text>
</comment>
<evidence type="ECO:0000256" key="2">
    <source>
        <dbReference type="ARBA" id="ARBA00022485"/>
    </source>
</evidence>
<protein>
    <recommendedName>
        <fullName evidence="9">Lipoyl synthase, mitochondrial</fullName>
        <ecNumber evidence="9">2.8.1.8</ecNumber>
    </recommendedName>
    <alternativeName>
        <fullName evidence="9">Lipoate synthase</fullName>
        <shortName evidence="9">LS</shortName>
        <shortName evidence="9">Lip-syn</shortName>
    </alternativeName>
    <alternativeName>
        <fullName evidence="9">Lipoic acid synthase</fullName>
    </alternativeName>
</protein>